<evidence type="ECO:0000313" key="11">
    <source>
        <dbReference type="EMBL" id="GBG61834.1"/>
    </source>
</evidence>
<dbReference type="PANTHER" id="PTHR45700:SF2">
    <property type="entry name" value="UBIQUITIN-PROTEIN LIGASE E3C"/>
    <property type="match status" value="1"/>
</dbReference>
<keyword evidence="4" id="KW-0808">Transferase</keyword>
<dbReference type="OrthoDB" id="8068875at2759"/>
<feature type="region of interest" description="Disordered" evidence="9">
    <location>
        <begin position="145"/>
        <end position="178"/>
    </location>
</feature>
<dbReference type="GO" id="GO:0006511">
    <property type="term" value="P:ubiquitin-dependent protein catabolic process"/>
    <property type="evidence" value="ECO:0007669"/>
    <property type="project" value="TreeGrafter"/>
</dbReference>
<reference evidence="11 12" key="1">
    <citation type="journal article" date="2018" name="Cell">
        <title>The Chara Genome: Secondary Complexity and Implications for Plant Terrestrialization.</title>
        <authorList>
            <person name="Nishiyama T."/>
            <person name="Sakayama H."/>
            <person name="Vries J.D."/>
            <person name="Buschmann H."/>
            <person name="Saint-Marcoux D."/>
            <person name="Ullrich K.K."/>
            <person name="Haas F.B."/>
            <person name="Vanderstraeten L."/>
            <person name="Becker D."/>
            <person name="Lang D."/>
            <person name="Vosolsobe S."/>
            <person name="Rombauts S."/>
            <person name="Wilhelmsson P.K.I."/>
            <person name="Janitza P."/>
            <person name="Kern R."/>
            <person name="Heyl A."/>
            <person name="Rumpler F."/>
            <person name="Villalobos L.I.A.C."/>
            <person name="Clay J.M."/>
            <person name="Skokan R."/>
            <person name="Toyoda A."/>
            <person name="Suzuki Y."/>
            <person name="Kagoshima H."/>
            <person name="Schijlen E."/>
            <person name="Tajeshwar N."/>
            <person name="Catarino B."/>
            <person name="Hetherington A.J."/>
            <person name="Saltykova A."/>
            <person name="Bonnot C."/>
            <person name="Breuninger H."/>
            <person name="Symeonidi A."/>
            <person name="Radhakrishnan G.V."/>
            <person name="Van Nieuwerburgh F."/>
            <person name="Deforce D."/>
            <person name="Chang C."/>
            <person name="Karol K.G."/>
            <person name="Hedrich R."/>
            <person name="Ulvskov P."/>
            <person name="Glockner G."/>
            <person name="Delwiche C.F."/>
            <person name="Petrasek J."/>
            <person name="Van de Peer Y."/>
            <person name="Friml J."/>
            <person name="Beilby M."/>
            <person name="Dolan L."/>
            <person name="Kohara Y."/>
            <person name="Sugano S."/>
            <person name="Fujiyama A."/>
            <person name="Delaux P.-M."/>
            <person name="Quint M."/>
            <person name="TheiBen G."/>
            <person name="Hagemann M."/>
            <person name="Harholt J."/>
            <person name="Dunand C."/>
            <person name="Zachgo S."/>
            <person name="Langdale J."/>
            <person name="Maumus F."/>
            <person name="Straeten D.V.D."/>
            <person name="Gould S.B."/>
            <person name="Rensing S.A."/>
        </authorList>
    </citation>
    <scope>NUCLEOTIDE SEQUENCE [LARGE SCALE GENOMIC DNA]</scope>
    <source>
        <strain evidence="11 12">S276</strain>
    </source>
</reference>
<dbReference type="PROSITE" id="PS50237">
    <property type="entry name" value="HECT"/>
    <property type="match status" value="1"/>
</dbReference>
<comment type="catalytic activity">
    <reaction evidence="1">
        <text>S-ubiquitinyl-[E2 ubiquitin-conjugating enzyme]-L-cysteine + [acceptor protein]-L-lysine = [E2 ubiquitin-conjugating enzyme]-L-cysteine + N(6)-ubiquitinyl-[acceptor protein]-L-lysine.</text>
        <dbReference type="EC" id="2.3.2.26"/>
    </reaction>
</comment>
<evidence type="ECO:0000256" key="1">
    <source>
        <dbReference type="ARBA" id="ARBA00000885"/>
    </source>
</evidence>
<dbReference type="SMART" id="SM00119">
    <property type="entry name" value="HECTc"/>
    <property type="match status" value="1"/>
</dbReference>
<dbReference type="Gene3D" id="3.30.2410.10">
    <property type="entry name" value="Hect, E3 ligase catalytic domain"/>
    <property type="match status" value="1"/>
</dbReference>
<dbReference type="GO" id="GO:0000209">
    <property type="term" value="P:protein polyubiquitination"/>
    <property type="evidence" value="ECO:0007669"/>
    <property type="project" value="InterPro"/>
</dbReference>
<evidence type="ECO:0000256" key="6">
    <source>
        <dbReference type="ARBA" id="ARBA00057703"/>
    </source>
</evidence>
<dbReference type="PANTHER" id="PTHR45700">
    <property type="entry name" value="UBIQUITIN-PROTEIN LIGASE E3C"/>
    <property type="match status" value="1"/>
</dbReference>
<comment type="pathway">
    <text evidence="2">Protein modification; protein ubiquitination.</text>
</comment>
<dbReference type="InterPro" id="IPR035983">
    <property type="entry name" value="Hect_E3_ubiquitin_ligase"/>
</dbReference>
<protein>
    <recommendedName>
        <fullName evidence="3">HECT-type E3 ubiquitin transferase</fullName>
        <ecNumber evidence="3">2.3.2.26</ecNumber>
    </recommendedName>
</protein>
<dbReference type="Gene3D" id="3.30.2160.10">
    <property type="entry name" value="Hect, E3 ligase catalytic domain"/>
    <property type="match status" value="1"/>
</dbReference>
<dbReference type="STRING" id="69332.A0A388JVI5"/>
<dbReference type="FunFam" id="3.30.2160.10:FF:000002">
    <property type="entry name" value="Putative Ubiquitin-protein ligase E3C"/>
    <property type="match status" value="1"/>
</dbReference>
<comment type="function">
    <text evidence="6">Probable E3 ubiquitin-protein ligase which mediates ubiquitination and subsequent proteasomal degradation of target proteins.</text>
</comment>
<evidence type="ECO:0000256" key="4">
    <source>
        <dbReference type="ARBA" id="ARBA00022679"/>
    </source>
</evidence>
<feature type="compositionally biased region" description="Basic and acidic residues" evidence="9">
    <location>
        <begin position="1"/>
        <end position="10"/>
    </location>
</feature>
<dbReference type="GO" id="GO:0061630">
    <property type="term" value="F:ubiquitin protein ligase activity"/>
    <property type="evidence" value="ECO:0007669"/>
    <property type="project" value="UniProtKB-EC"/>
</dbReference>
<evidence type="ECO:0000259" key="10">
    <source>
        <dbReference type="PROSITE" id="PS50237"/>
    </source>
</evidence>
<dbReference type="EMBL" id="BFEA01000023">
    <property type="protein sequence ID" value="GBG61834.1"/>
    <property type="molecule type" value="Genomic_DNA"/>
</dbReference>
<feature type="domain" description="HECT" evidence="10">
    <location>
        <begin position="1002"/>
        <end position="1347"/>
    </location>
</feature>
<dbReference type="Pfam" id="PF00632">
    <property type="entry name" value="HECT"/>
    <property type="match status" value="1"/>
</dbReference>
<comment type="caution">
    <text evidence="11">The sequence shown here is derived from an EMBL/GenBank/DDBJ whole genome shotgun (WGS) entry which is preliminary data.</text>
</comment>
<dbReference type="Gramene" id="GBG61834">
    <property type="protein sequence ID" value="GBG61834"/>
    <property type="gene ID" value="CBR_g23790"/>
</dbReference>
<feature type="region of interest" description="Disordered" evidence="9">
    <location>
        <begin position="853"/>
        <end position="872"/>
    </location>
</feature>
<evidence type="ECO:0000256" key="2">
    <source>
        <dbReference type="ARBA" id="ARBA00004906"/>
    </source>
</evidence>
<evidence type="ECO:0000256" key="9">
    <source>
        <dbReference type="SAM" id="MobiDB-lite"/>
    </source>
</evidence>
<evidence type="ECO:0000256" key="5">
    <source>
        <dbReference type="ARBA" id="ARBA00022786"/>
    </source>
</evidence>
<dbReference type="PROSITE" id="PS50096">
    <property type="entry name" value="IQ"/>
    <property type="match status" value="1"/>
</dbReference>
<dbReference type="FunFam" id="3.30.2410.10:FF:000017">
    <property type="entry name" value="E3 ubiquitin-protein ligase UPL7"/>
    <property type="match status" value="1"/>
</dbReference>
<accession>A0A388JVI5</accession>
<dbReference type="EC" id="2.3.2.26" evidence="3"/>
<feature type="active site" description="Glycyl thioester intermediate" evidence="8">
    <location>
        <position position="1315"/>
    </location>
</feature>
<dbReference type="InterPro" id="IPR044611">
    <property type="entry name" value="E3A/B/C-like"/>
</dbReference>
<dbReference type="SUPFAM" id="SSF56204">
    <property type="entry name" value="Hect, E3 ligase catalytic domain"/>
    <property type="match status" value="1"/>
</dbReference>
<feature type="compositionally biased region" description="Polar residues" evidence="9">
    <location>
        <begin position="165"/>
        <end position="178"/>
    </location>
</feature>
<organism evidence="11 12">
    <name type="scientific">Chara braunii</name>
    <name type="common">Braun's stonewort</name>
    <dbReference type="NCBI Taxonomy" id="69332"/>
    <lineage>
        <taxon>Eukaryota</taxon>
        <taxon>Viridiplantae</taxon>
        <taxon>Streptophyta</taxon>
        <taxon>Charophyceae</taxon>
        <taxon>Charales</taxon>
        <taxon>Characeae</taxon>
        <taxon>Chara</taxon>
    </lineage>
</organism>
<keyword evidence="5 8" id="KW-0833">Ubl conjugation pathway</keyword>
<evidence type="ECO:0000256" key="7">
    <source>
        <dbReference type="ARBA" id="ARBA00061247"/>
    </source>
</evidence>
<proteinExistence type="inferred from homology"/>
<name>A0A388JVI5_CHABU</name>
<evidence type="ECO:0000313" key="12">
    <source>
        <dbReference type="Proteomes" id="UP000265515"/>
    </source>
</evidence>
<evidence type="ECO:0000256" key="3">
    <source>
        <dbReference type="ARBA" id="ARBA00012485"/>
    </source>
</evidence>
<sequence length="1347" mass="148416">MFFGQGERRQQVALRGRSRPEPTKEEVLRRAAEQKAARSRGRKEHKSAQCIQRFVRGYLAASHWKDQLRHELDFWLAPFASPSLVASIALPSCPPSPQRATADTVPSAIRDARFTTMCESGGSLTPSASIPPLLSMFSSLHPAPPLAVSRDKQMTSPPSCPDVPSPNTIAATPSTAAGSPVATTPVTFSSLPSTTPVPGGWLAGSTCFSTQASTSSAASSSVTKNQPLTAHEIARHILAPVLFILRPRSSLAWRIVEGSGDAERLTTAFTLLLKSISNTDPVMNYCTLAVGSSSDRATWRYQSRRLFSLCCALLVGDKVWVEKNRKSLLADRNDPHFDGREAERGKSSKDVLVHVLRLMLELSNAKLWKCFAHPQRAVGTPGRVTSDDEVMLGGNELASNVVPVIGQAEVPVRELLSWLAEGQAGLYPALRSYVLLNCPIREDGERDRQAEANRGMLSVEGAKVALTIGMRVVIVLCEELGKVGERPPDLVTSTDTMEYLPGADSDHPSPFMSSTSSGAAAARASAQLTWYLLTIPLLTKRIPLELLPRFRHPAVLSSCLRTLRVPLQSLGKVASRSSPYGAFLEEHDSPTSAPGGEYSLLHPSAWALFNVLSLAHSRSGGTRGVRGFIPGVVLGEYVHAVCNLLDEWLAFMEEEQQLGKGANWGTDNEGDGGEMPKLKLPPVVEDDICVIVQQWHIACLFEKMLQLDFQPGEERYDVQHLGHMYLGWLLVLSWEESKVGGTLPLLHALAFSRIMRPIFWEWLEREMGLADVGKMEDQWEVPSTKKGVEGLSRDVTAVLGVFCAVYAHLLMVVDDSEFYEKQEPFNLEKHRVIAATLNSLVYNSLQPLSSSAGTVSGRSSGGSAGASSSSVPTWPGRALQHTFLLDATTKLLRSLYERDCRRPFCPPSLWLAPAVASPPAVSAEGNKGKDGPILDLVLSSIPHVLPFEQRVLIFRKRVNDDKIQHGHGEGGLGTRTRVHIEVRRDRIMEDGFAQVNKLGSKMKGRISVSFVNEQGLAEAGIDYGGVFKEFLTDLAKTAFDPRYGLFVQTATEEGLLYPHRAAASLEMGLPMMEFLGRIVGKALYEGILLDYNFSPLFVAKLIGRYSFIDELGSLDAELYRNLMYLKHYEGDARDLALDFTVNEELFGNRMVIELRPGGADIPVTNENKLQYVHAMADYRLNKQMKHVTSAFVRGLSDLIDPRWLRIFNAREFNQLLSGGTQDIDIEDLKENTRYTGGYSSTSRTIQYFWDVVSQFGKEEKCALLKFVTSCSRPPLLGFQHLQPSFTIHKVPCETPSFWTVIGGPDVDRLPSASTCYNTLKLPTYRRAATLREKLLYAIMSNAGFELS</sequence>
<dbReference type="Gene3D" id="3.90.1750.10">
    <property type="entry name" value="Hect, E3 ligase catalytic domains"/>
    <property type="match status" value="1"/>
</dbReference>
<dbReference type="InterPro" id="IPR000569">
    <property type="entry name" value="HECT_dom"/>
</dbReference>
<dbReference type="CDD" id="cd00078">
    <property type="entry name" value="HECTc"/>
    <property type="match status" value="1"/>
</dbReference>
<comment type="similarity">
    <text evidence="7">Belongs to the UPL family.</text>
</comment>
<gene>
    <name evidence="11" type="ORF">CBR_g23790</name>
</gene>
<feature type="region of interest" description="Disordered" evidence="9">
    <location>
        <begin position="1"/>
        <end position="46"/>
    </location>
</feature>
<feature type="compositionally biased region" description="Basic and acidic residues" evidence="9">
    <location>
        <begin position="18"/>
        <end position="36"/>
    </location>
</feature>
<evidence type="ECO:0000256" key="8">
    <source>
        <dbReference type="PROSITE-ProRule" id="PRU00104"/>
    </source>
</evidence>
<dbReference type="Proteomes" id="UP000265515">
    <property type="component" value="Unassembled WGS sequence"/>
</dbReference>
<keyword evidence="12" id="KW-1185">Reference proteome</keyword>